<accession>A0A382Q2P7</accession>
<name>A0A382Q2P7_9ZZZZ</name>
<organism evidence="1">
    <name type="scientific">marine metagenome</name>
    <dbReference type="NCBI Taxonomy" id="408172"/>
    <lineage>
        <taxon>unclassified sequences</taxon>
        <taxon>metagenomes</taxon>
        <taxon>ecological metagenomes</taxon>
    </lineage>
</organism>
<dbReference type="EMBL" id="UINC01111209">
    <property type="protein sequence ID" value="SVC79260.1"/>
    <property type="molecule type" value="Genomic_DNA"/>
</dbReference>
<dbReference type="AlphaFoldDB" id="A0A382Q2P7"/>
<protein>
    <submittedName>
        <fullName evidence="1">Uncharacterized protein</fullName>
    </submittedName>
</protein>
<evidence type="ECO:0000313" key="1">
    <source>
        <dbReference type="EMBL" id="SVC79260.1"/>
    </source>
</evidence>
<proteinExistence type="predicted"/>
<sequence>MTNKTEVKFLDIKFTANGAAFVFWRGILMKKRPALVYC</sequence>
<reference evidence="1" key="1">
    <citation type="submission" date="2018-05" db="EMBL/GenBank/DDBJ databases">
        <authorList>
            <person name="Lanie J.A."/>
            <person name="Ng W.-L."/>
            <person name="Kazmierczak K.M."/>
            <person name="Andrzejewski T.M."/>
            <person name="Davidsen T.M."/>
            <person name="Wayne K.J."/>
            <person name="Tettelin H."/>
            <person name="Glass J.I."/>
            <person name="Rusch D."/>
            <person name="Podicherti R."/>
            <person name="Tsui H.-C.T."/>
            <person name="Winkler M.E."/>
        </authorList>
    </citation>
    <scope>NUCLEOTIDE SEQUENCE</scope>
</reference>
<gene>
    <name evidence="1" type="ORF">METZ01_LOCUS332114</name>
</gene>